<evidence type="ECO:0000256" key="7">
    <source>
        <dbReference type="ARBA" id="ARBA00023118"/>
    </source>
</evidence>
<dbReference type="Proteomes" id="UP000092445">
    <property type="component" value="Unassembled WGS sequence"/>
</dbReference>
<accession>A0A1A9ZKM3</accession>
<dbReference type="InterPro" id="IPR032781">
    <property type="entry name" value="ABC_tran_Xtn"/>
</dbReference>
<dbReference type="AlphaFoldDB" id="A0A1A9ZKM3"/>
<organism evidence="11 12">
    <name type="scientific">Glossina pallidipes</name>
    <name type="common">Tsetse fly</name>
    <dbReference type="NCBI Taxonomy" id="7398"/>
    <lineage>
        <taxon>Eukaryota</taxon>
        <taxon>Metazoa</taxon>
        <taxon>Ecdysozoa</taxon>
        <taxon>Arthropoda</taxon>
        <taxon>Hexapoda</taxon>
        <taxon>Insecta</taxon>
        <taxon>Pterygota</taxon>
        <taxon>Neoptera</taxon>
        <taxon>Endopterygota</taxon>
        <taxon>Diptera</taxon>
        <taxon>Brachycera</taxon>
        <taxon>Muscomorpha</taxon>
        <taxon>Hippoboscoidea</taxon>
        <taxon>Glossinidae</taxon>
        <taxon>Glossina</taxon>
    </lineage>
</organism>
<evidence type="ECO:0000256" key="5">
    <source>
        <dbReference type="ARBA" id="ARBA00022840"/>
    </source>
</evidence>
<dbReference type="Pfam" id="PF12848">
    <property type="entry name" value="ABC_tran_Xtn"/>
    <property type="match status" value="1"/>
</dbReference>
<dbReference type="InterPro" id="IPR003439">
    <property type="entry name" value="ABC_transporter-like_ATP-bd"/>
</dbReference>
<evidence type="ECO:0000259" key="10">
    <source>
        <dbReference type="PROSITE" id="PS50893"/>
    </source>
</evidence>
<dbReference type="GO" id="GO:0051607">
    <property type="term" value="P:defense response to virus"/>
    <property type="evidence" value="ECO:0007669"/>
    <property type="project" value="UniProtKB-KW"/>
</dbReference>
<dbReference type="VEuPathDB" id="VectorBase:GPAI017684"/>
<evidence type="ECO:0000313" key="11">
    <source>
        <dbReference type="EnsemblMetazoa" id="GPAI017684-PA"/>
    </source>
</evidence>
<evidence type="ECO:0000256" key="2">
    <source>
        <dbReference type="ARBA" id="ARBA00022553"/>
    </source>
</evidence>
<dbReference type="InterPro" id="IPR027417">
    <property type="entry name" value="P-loop_NTPase"/>
</dbReference>
<evidence type="ECO:0000256" key="9">
    <source>
        <dbReference type="SAM" id="Coils"/>
    </source>
</evidence>
<evidence type="ECO:0000313" key="12">
    <source>
        <dbReference type="Proteomes" id="UP000092445"/>
    </source>
</evidence>
<dbReference type="FunFam" id="3.40.50.300:FF:000688">
    <property type="entry name" value="ATP-binding cassette sub-family F member 3"/>
    <property type="match status" value="1"/>
</dbReference>
<proteinExistence type="inferred from homology"/>
<dbReference type="PROSITE" id="PS50893">
    <property type="entry name" value="ABC_TRANSPORTER_2"/>
    <property type="match status" value="2"/>
</dbReference>
<dbReference type="InterPro" id="IPR017871">
    <property type="entry name" value="ABC_transporter-like_CS"/>
</dbReference>
<dbReference type="InterPro" id="IPR003593">
    <property type="entry name" value="AAA+_ATPase"/>
</dbReference>
<reference evidence="12" key="1">
    <citation type="submission" date="2014-03" db="EMBL/GenBank/DDBJ databases">
        <authorList>
            <person name="Aksoy S."/>
            <person name="Warren W."/>
            <person name="Wilson R.K."/>
        </authorList>
    </citation>
    <scope>NUCLEOTIDE SEQUENCE [LARGE SCALE GENOMIC DNA]</scope>
    <source>
        <strain evidence="12">IAEA</strain>
    </source>
</reference>
<keyword evidence="6" id="KW-0007">Acetylation</keyword>
<keyword evidence="3" id="KW-0677">Repeat</keyword>
<feature type="domain" description="ABC transporter" evidence="10">
    <location>
        <begin position="489"/>
        <end position="706"/>
    </location>
</feature>
<dbReference type="Pfam" id="PF00005">
    <property type="entry name" value="ABC_tran"/>
    <property type="match status" value="2"/>
</dbReference>
<name>A0A1A9ZKM3_GLOPL</name>
<keyword evidence="7" id="KW-0051">Antiviral defense</keyword>
<feature type="domain" description="ABC transporter" evidence="10">
    <location>
        <begin position="176"/>
        <end position="422"/>
    </location>
</feature>
<keyword evidence="2" id="KW-0597">Phosphoprotein</keyword>
<dbReference type="InterPro" id="IPR050611">
    <property type="entry name" value="ABCF"/>
</dbReference>
<dbReference type="STRING" id="7398.A0A1A9ZKM3"/>
<dbReference type="Pfam" id="PF26051">
    <property type="entry name" value="PWI_ABCF3"/>
    <property type="match status" value="1"/>
</dbReference>
<keyword evidence="4" id="KW-0547">Nucleotide-binding</keyword>
<feature type="coiled-coil region" evidence="9">
    <location>
        <begin position="115"/>
        <end position="142"/>
    </location>
</feature>
<keyword evidence="5" id="KW-0067">ATP-binding</keyword>
<keyword evidence="12" id="KW-1185">Reference proteome</keyword>
<dbReference type="InterPro" id="IPR058770">
    <property type="entry name" value="PWI_ABCF3"/>
</dbReference>
<evidence type="ECO:0000256" key="8">
    <source>
        <dbReference type="ARBA" id="ARBA00073919"/>
    </source>
</evidence>
<keyword evidence="9" id="KW-0175">Coiled coil</keyword>
<evidence type="ECO:0000256" key="6">
    <source>
        <dbReference type="ARBA" id="ARBA00022990"/>
    </source>
</evidence>
<dbReference type="SUPFAM" id="SSF52540">
    <property type="entry name" value="P-loop containing nucleoside triphosphate hydrolases"/>
    <property type="match status" value="2"/>
</dbReference>
<sequence length="706" mass="79381">MSQLTEILRKEFPAMDNELKEYVEGVLAGSLDDFESCDDIYDAVGDILQSINSEKTEDNIRDLCSQFYNIMKVSTKNVEHKVLNAPVNIAEMAKSMESKDRDVQSIWVVNKDNVNKVDSKKLEKAEAKLQQKQEKRQDSTKYTAAPVKLQQATASQVTNKKAIKLDAKGVNRSMDVKIENFDLAFGDKVLLQNANLVLSFGRRYGLVGRNGLGKTTLLRMISERQLQIPSHVTVLHVEQEVVGDDTAAVDSVLECDTERTRLMVREKEIMNLLNMGNQDAAINAELSGIYVQLQNIEADKAVARASVILKGLGFDTAMQQRPTKSFSGGWRMRLALARALFSKPDLLLLDEPTNMLDIKAIIWLENYLQTWPTTLLVVSHDRNFLDTVPTDIIHLHSQKLEAYKGNYEQFDKTKTEKLKAQRREYEAQMAHRAHVQEFIDRFRYNANRAASVQSKIKMLEKLPELQPVEKEMEVKLKFPDVEPLNPPVLAISEVEFRYNTEDPLPIFSNVNLSANSDSRICIVGENGAGKSTLLKIIVGQLTTPFGNIVSHRSLRVGYFAQHHVDHLNMNQTCVGVLSEIFPGRPDEEYRRQLGSFGISGNLALQSIASLSGGQKSRVALAKMCMAEPNFLVLDEPTNHLDIETIDALGKAINAFKGGVVLVSHDERLIKVICKELWVCGNRTVRAVEGGLDEYKREVYREIEATS</sequence>
<evidence type="ECO:0000256" key="3">
    <source>
        <dbReference type="ARBA" id="ARBA00022737"/>
    </source>
</evidence>
<reference evidence="11" key="2">
    <citation type="submission" date="2020-05" db="UniProtKB">
        <authorList>
            <consortium name="EnsemblMetazoa"/>
        </authorList>
    </citation>
    <scope>IDENTIFICATION</scope>
    <source>
        <strain evidence="11">IAEA</strain>
    </source>
</reference>
<evidence type="ECO:0000256" key="4">
    <source>
        <dbReference type="ARBA" id="ARBA00022741"/>
    </source>
</evidence>
<dbReference type="CDD" id="cd03221">
    <property type="entry name" value="ABCF_EF-3"/>
    <property type="match status" value="2"/>
</dbReference>
<dbReference type="GO" id="GO:0016887">
    <property type="term" value="F:ATP hydrolysis activity"/>
    <property type="evidence" value="ECO:0007669"/>
    <property type="project" value="InterPro"/>
</dbReference>
<dbReference type="SMART" id="SM00382">
    <property type="entry name" value="AAA"/>
    <property type="match status" value="2"/>
</dbReference>
<dbReference type="PROSITE" id="PS00211">
    <property type="entry name" value="ABC_TRANSPORTER_1"/>
    <property type="match status" value="1"/>
</dbReference>
<comment type="similarity">
    <text evidence="1">Belongs to the ABC transporter superfamily. ABCF family. EF3 subfamily.</text>
</comment>
<dbReference type="GO" id="GO:0005524">
    <property type="term" value="F:ATP binding"/>
    <property type="evidence" value="ECO:0007669"/>
    <property type="project" value="UniProtKB-KW"/>
</dbReference>
<dbReference type="Gene3D" id="3.40.50.300">
    <property type="entry name" value="P-loop containing nucleotide triphosphate hydrolases"/>
    <property type="match status" value="2"/>
</dbReference>
<dbReference type="PANTHER" id="PTHR19211:SF117">
    <property type="entry name" value="ATP-BINDING CASSETTE SUB-FAMILY F MEMBER 3"/>
    <property type="match status" value="1"/>
</dbReference>
<dbReference type="FunFam" id="3.40.50.300:FF:000104">
    <property type="entry name" value="ATP-binding cassette sub-family F member 3"/>
    <property type="match status" value="1"/>
</dbReference>
<protein>
    <recommendedName>
        <fullName evidence="8">ATP-binding cassette sub-family F member 3</fullName>
    </recommendedName>
</protein>
<dbReference type="EnsemblMetazoa" id="GPAI017684-RA">
    <property type="protein sequence ID" value="GPAI017684-PA"/>
    <property type="gene ID" value="GPAI017684"/>
</dbReference>
<dbReference type="PANTHER" id="PTHR19211">
    <property type="entry name" value="ATP-BINDING TRANSPORT PROTEIN-RELATED"/>
    <property type="match status" value="1"/>
</dbReference>
<evidence type="ECO:0000256" key="1">
    <source>
        <dbReference type="ARBA" id="ARBA00011054"/>
    </source>
</evidence>